<feature type="compositionally biased region" description="Basic and acidic residues" evidence="3">
    <location>
        <begin position="160"/>
        <end position="171"/>
    </location>
</feature>
<organism evidence="4 5">
    <name type="scientific">Phycomyces blakesleeanus</name>
    <dbReference type="NCBI Taxonomy" id="4837"/>
    <lineage>
        <taxon>Eukaryota</taxon>
        <taxon>Fungi</taxon>
        <taxon>Fungi incertae sedis</taxon>
        <taxon>Mucoromycota</taxon>
        <taxon>Mucoromycotina</taxon>
        <taxon>Mucoromycetes</taxon>
        <taxon>Mucorales</taxon>
        <taxon>Phycomycetaceae</taxon>
        <taxon>Phycomyces</taxon>
    </lineage>
</organism>
<gene>
    <name evidence="4" type="ORF">J3Q64DRAFT_1774447</name>
</gene>
<evidence type="ECO:0000256" key="2">
    <source>
        <dbReference type="RuleBase" id="RU367162"/>
    </source>
</evidence>
<feature type="compositionally biased region" description="Low complexity" evidence="3">
    <location>
        <begin position="106"/>
        <end position="127"/>
    </location>
</feature>
<keyword evidence="4" id="KW-0650">Protein phosphatase inhibitor</keyword>
<dbReference type="Proteomes" id="UP001448207">
    <property type="component" value="Unassembled WGS sequence"/>
</dbReference>
<sequence length="171" mass="19237">MRQLEFRHLSYNRSNNGGSSTRMRDNLAGPSHGSRTLTVEETYESDQDNVASNGSEEEVGVLRLRGDMTVRRPRAIQWDENVVDNEHLGRKKSKICCIYHRPRAVGESSDSESSSDSGSGSSSGESSNNDRARPCNHSHHRRNKKKNPRQVSPNAYEKQPVYKDRPQPPSS</sequence>
<protein>
    <recommendedName>
        <fullName evidence="2">Type 1 phosphatases regulator</fullName>
    </recommendedName>
</protein>
<evidence type="ECO:0000256" key="1">
    <source>
        <dbReference type="ARBA" id="ARBA00005605"/>
    </source>
</evidence>
<reference evidence="4 5" key="1">
    <citation type="submission" date="2024-04" db="EMBL/GenBank/DDBJ databases">
        <title>Symmetric and asymmetric DNA N6-adenine methylation regulates different biological responses in Mucorales.</title>
        <authorList>
            <consortium name="Lawrence Berkeley National Laboratory"/>
            <person name="Lax C."/>
            <person name="Mondo S.J."/>
            <person name="Osorio-Concepcion M."/>
            <person name="Muszewska A."/>
            <person name="Corrochano-Luque M."/>
            <person name="Gutierrez G."/>
            <person name="Riley R."/>
            <person name="Lipzen A."/>
            <person name="Guo J."/>
            <person name="Hundley H."/>
            <person name="Amirebrahimi M."/>
            <person name="Ng V."/>
            <person name="Lorenzo-Gutierrez D."/>
            <person name="Binder U."/>
            <person name="Yang J."/>
            <person name="Song Y."/>
            <person name="Canovas D."/>
            <person name="Navarro E."/>
            <person name="Freitag M."/>
            <person name="Gabaldon T."/>
            <person name="Grigoriev I.V."/>
            <person name="Corrochano L.M."/>
            <person name="Nicolas F.E."/>
            <person name="Garre V."/>
        </authorList>
    </citation>
    <scope>NUCLEOTIDE SEQUENCE [LARGE SCALE GENOMIC DNA]</scope>
    <source>
        <strain evidence="4 5">L51</strain>
    </source>
</reference>
<dbReference type="GO" id="GO:0004864">
    <property type="term" value="F:protein phosphatase inhibitor activity"/>
    <property type="evidence" value="ECO:0007669"/>
    <property type="project" value="UniProtKB-KW"/>
</dbReference>
<comment type="function">
    <text evidence="2">Regulator of type 1 phosphatases which maintains protein phosphatase activity under strict control.</text>
</comment>
<dbReference type="PANTHER" id="PTHR20835">
    <property type="entry name" value="E3 UBIQUITIN-PROTEIN LIGASE PPP1R11-RELATED"/>
    <property type="match status" value="1"/>
</dbReference>
<proteinExistence type="inferred from homology"/>
<comment type="caution">
    <text evidence="4">The sequence shown here is derived from an EMBL/GenBank/DDBJ whole genome shotgun (WGS) entry which is preliminary data.</text>
</comment>
<dbReference type="EMBL" id="JBCLYO010000034">
    <property type="protein sequence ID" value="KAL0075845.1"/>
    <property type="molecule type" value="Genomic_DNA"/>
</dbReference>
<evidence type="ECO:0000313" key="5">
    <source>
        <dbReference type="Proteomes" id="UP001448207"/>
    </source>
</evidence>
<comment type="subcellular location">
    <subcellularLocation>
        <location evidence="2">Nucleus</location>
    </subcellularLocation>
</comment>
<feature type="region of interest" description="Disordered" evidence="3">
    <location>
        <begin position="102"/>
        <end position="171"/>
    </location>
</feature>
<evidence type="ECO:0000256" key="3">
    <source>
        <dbReference type="SAM" id="MobiDB-lite"/>
    </source>
</evidence>
<accession>A0ABR3AJI5</accession>
<dbReference type="Pfam" id="PF07491">
    <property type="entry name" value="PPI_Ypi1"/>
    <property type="match status" value="1"/>
</dbReference>
<feature type="compositionally biased region" description="Polar residues" evidence="3">
    <location>
        <begin position="11"/>
        <end position="21"/>
    </location>
</feature>
<dbReference type="PANTHER" id="PTHR20835:SF0">
    <property type="entry name" value="E3 UBIQUITIN-PROTEIN LIGASE PPP1R11"/>
    <property type="match status" value="1"/>
</dbReference>
<name>A0ABR3AJI5_PHYBL</name>
<keyword evidence="5" id="KW-1185">Reference proteome</keyword>
<dbReference type="InterPro" id="IPR011107">
    <property type="entry name" value="PPI_Ypi1"/>
</dbReference>
<keyword evidence="2" id="KW-0539">Nucleus</keyword>
<feature type="region of interest" description="Disordered" evidence="3">
    <location>
        <begin position="9"/>
        <end position="34"/>
    </location>
</feature>
<feature type="compositionally biased region" description="Basic residues" evidence="3">
    <location>
        <begin position="134"/>
        <end position="148"/>
    </location>
</feature>
<evidence type="ECO:0000313" key="4">
    <source>
        <dbReference type="EMBL" id="KAL0075845.1"/>
    </source>
</evidence>
<comment type="similarity">
    <text evidence="1 2">Belongs to the YPI1 family.</text>
</comment>